<protein>
    <submittedName>
        <fullName evidence="8">Polyprenyl synthetase family protein</fullName>
    </submittedName>
</protein>
<evidence type="ECO:0000313" key="9">
    <source>
        <dbReference type="Proteomes" id="UP000280228"/>
    </source>
</evidence>
<reference evidence="8 9" key="1">
    <citation type="submission" date="2018-12" db="EMBL/GenBank/DDBJ databases">
        <title>Persistence of Moraxella catarrhalis in Chronic Obstructive Pulmonary Disease and Regulation of the Hag/MID Adhesin.</title>
        <authorList>
            <person name="Murphy T."/>
            <person name="Zhao X."/>
            <person name="Vyas G."/>
            <person name="Aluvathingal J."/>
            <person name="Nadendla S."/>
            <person name="Tallon L."/>
            <person name="Tettelin H."/>
        </authorList>
    </citation>
    <scope>NUCLEOTIDE SEQUENCE [LARGE SCALE GENOMIC DNA]</scope>
    <source>
        <strain evidence="8 9">46P58B1</strain>
    </source>
</reference>
<evidence type="ECO:0000256" key="1">
    <source>
        <dbReference type="ARBA" id="ARBA00001946"/>
    </source>
</evidence>
<evidence type="ECO:0000256" key="3">
    <source>
        <dbReference type="ARBA" id="ARBA00022679"/>
    </source>
</evidence>
<dbReference type="SFLD" id="SFLDS00005">
    <property type="entry name" value="Isoprenoid_Synthase_Type_I"/>
    <property type="match status" value="1"/>
</dbReference>
<keyword evidence="4" id="KW-0479">Metal-binding</keyword>
<keyword evidence="3 7" id="KW-0808">Transferase</keyword>
<evidence type="ECO:0000313" key="8">
    <source>
        <dbReference type="EMBL" id="AZQ92717.1"/>
    </source>
</evidence>
<dbReference type="SUPFAM" id="SSF48576">
    <property type="entry name" value="Terpenoid synthases"/>
    <property type="match status" value="1"/>
</dbReference>
<dbReference type="SFLD" id="SFLDG01017">
    <property type="entry name" value="Polyprenyl_Transferase_Like"/>
    <property type="match status" value="1"/>
</dbReference>
<dbReference type="InterPro" id="IPR053378">
    <property type="entry name" value="Prenyl_diphosphate_synthase"/>
</dbReference>
<dbReference type="NCBIfam" id="NF045485">
    <property type="entry name" value="FPPsyn"/>
    <property type="match status" value="1"/>
</dbReference>
<dbReference type="Gene3D" id="1.10.600.10">
    <property type="entry name" value="Farnesyl Diphosphate Synthase"/>
    <property type="match status" value="1"/>
</dbReference>
<dbReference type="GO" id="GO:0005737">
    <property type="term" value="C:cytoplasm"/>
    <property type="evidence" value="ECO:0007669"/>
    <property type="project" value="UniProtKB-ARBA"/>
</dbReference>
<dbReference type="PANTHER" id="PTHR43281">
    <property type="entry name" value="FARNESYL DIPHOSPHATE SYNTHASE"/>
    <property type="match status" value="1"/>
</dbReference>
<dbReference type="Pfam" id="PF00348">
    <property type="entry name" value="polyprenyl_synt"/>
    <property type="match status" value="1"/>
</dbReference>
<dbReference type="GO" id="GO:0046872">
    <property type="term" value="F:metal ion binding"/>
    <property type="evidence" value="ECO:0007669"/>
    <property type="project" value="UniProtKB-KW"/>
</dbReference>
<comment type="similarity">
    <text evidence="2 7">Belongs to the FPP/GGPP synthase family.</text>
</comment>
<dbReference type="FunFam" id="1.10.600.10:FF:000001">
    <property type="entry name" value="Geranylgeranyl diphosphate synthase"/>
    <property type="match status" value="1"/>
</dbReference>
<name>A0A3S9QD58_MORCA</name>
<evidence type="ECO:0000256" key="5">
    <source>
        <dbReference type="ARBA" id="ARBA00022842"/>
    </source>
</evidence>
<dbReference type="PROSITE" id="PS00444">
    <property type="entry name" value="POLYPRENYL_SYNTHASE_2"/>
    <property type="match status" value="1"/>
</dbReference>
<dbReference type="InterPro" id="IPR000092">
    <property type="entry name" value="Polyprenyl_synt"/>
</dbReference>
<dbReference type="RefSeq" id="WP_049148556.1">
    <property type="nucleotide sequence ID" value="NZ_CP034662.1"/>
</dbReference>
<evidence type="ECO:0000256" key="4">
    <source>
        <dbReference type="ARBA" id="ARBA00022723"/>
    </source>
</evidence>
<comment type="cofactor">
    <cofactor evidence="1">
        <name>Mg(2+)</name>
        <dbReference type="ChEBI" id="CHEBI:18420"/>
    </cofactor>
</comment>
<keyword evidence="6" id="KW-0414">Isoprene biosynthesis</keyword>
<dbReference type="GO" id="GO:0016114">
    <property type="term" value="P:terpenoid biosynthetic process"/>
    <property type="evidence" value="ECO:0007669"/>
    <property type="project" value="UniProtKB-ARBA"/>
</dbReference>
<dbReference type="CDD" id="cd00685">
    <property type="entry name" value="Trans_IPPS_HT"/>
    <property type="match status" value="1"/>
</dbReference>
<evidence type="ECO:0000256" key="7">
    <source>
        <dbReference type="RuleBase" id="RU004466"/>
    </source>
</evidence>
<dbReference type="PANTHER" id="PTHR43281:SF1">
    <property type="entry name" value="FARNESYL DIPHOSPHATE SYNTHASE"/>
    <property type="match status" value="1"/>
</dbReference>
<evidence type="ECO:0000256" key="2">
    <source>
        <dbReference type="ARBA" id="ARBA00006706"/>
    </source>
</evidence>
<accession>A0A3S9QD58</accession>
<dbReference type="InterPro" id="IPR008949">
    <property type="entry name" value="Isoprenoid_synthase_dom_sf"/>
</dbReference>
<dbReference type="AlphaFoldDB" id="A0A3S9QD58"/>
<dbReference type="Proteomes" id="UP000280228">
    <property type="component" value="Chromosome"/>
</dbReference>
<keyword evidence="5" id="KW-0460">Magnesium</keyword>
<dbReference type="InterPro" id="IPR033749">
    <property type="entry name" value="Polyprenyl_synt_CS"/>
</dbReference>
<organism evidence="8 9">
    <name type="scientific">Moraxella catarrhalis</name>
    <name type="common">Branhamella catarrhalis</name>
    <dbReference type="NCBI Taxonomy" id="480"/>
    <lineage>
        <taxon>Bacteria</taxon>
        <taxon>Pseudomonadati</taxon>
        <taxon>Pseudomonadota</taxon>
        <taxon>Gammaproteobacteria</taxon>
        <taxon>Moraxellales</taxon>
        <taxon>Moraxellaceae</taxon>
        <taxon>Moraxella</taxon>
    </lineage>
</organism>
<proteinExistence type="inferred from homology"/>
<gene>
    <name evidence="8" type="ORF">EJK53_1857</name>
</gene>
<dbReference type="PROSITE" id="PS00723">
    <property type="entry name" value="POLYPRENYL_SYNTHASE_1"/>
    <property type="match status" value="1"/>
</dbReference>
<dbReference type="GO" id="GO:0008654">
    <property type="term" value="P:phospholipid biosynthetic process"/>
    <property type="evidence" value="ECO:0007669"/>
    <property type="project" value="UniProtKB-ARBA"/>
</dbReference>
<dbReference type="EMBL" id="CP034662">
    <property type="protein sequence ID" value="AZQ92717.1"/>
    <property type="molecule type" value="Genomic_DNA"/>
</dbReference>
<sequence length="348" mass="39363">MPKFNNLRYDKAFINDPFIIKYLNTMSNHFIFDLSTHHITAFIQNANHLDQVRQWQSKNLPNLLDIILTHSSLPEPLNKACRYAMSNGGKRVRPLLVLSTFLTLIKTGHQTDDLTKKIQMLFRAMMAVELIHSYSLIHDDLPCMDDDALRRGQPTCHIVYGEDVALLAGDALQSIAFEVLFECYDKNSADDAIAYKLAKLLSCRARRMVSGQMLDIKGENQMLSQDKLEAIHRDKTGALIEASVMMGAICADVQTDTLGYLKHYARAIGLAFQVQDDVLDITADTITLGKPAGSDEKLEKSTYVKLLGVKGAQEYANQLFEEARSQVKYWGDNNLLLQITDWLQTRKF</sequence>
<evidence type="ECO:0000256" key="6">
    <source>
        <dbReference type="ARBA" id="ARBA00023229"/>
    </source>
</evidence>
<dbReference type="GO" id="GO:0004659">
    <property type="term" value="F:prenyltransferase activity"/>
    <property type="evidence" value="ECO:0007669"/>
    <property type="project" value="InterPro"/>
</dbReference>